<organism evidence="1 2">
    <name type="scientific">Candidatus Nitrobium versatile</name>
    <dbReference type="NCBI Taxonomy" id="2884831"/>
    <lineage>
        <taxon>Bacteria</taxon>
        <taxon>Pseudomonadati</taxon>
        <taxon>Nitrospirota</taxon>
        <taxon>Nitrospiria</taxon>
        <taxon>Nitrospirales</taxon>
        <taxon>Nitrospiraceae</taxon>
        <taxon>Candidatus Nitrobium</taxon>
    </lineage>
</organism>
<evidence type="ECO:0000313" key="2">
    <source>
        <dbReference type="Proteomes" id="UP000705867"/>
    </source>
</evidence>
<dbReference type="Proteomes" id="UP000705867">
    <property type="component" value="Unassembled WGS sequence"/>
</dbReference>
<sequence length="125" mass="13003">MAMTKTAVDLIGTSGAKTNLAGGASSTSSSRNASTLVGIMIQALATYGGSAPTTQPLVEVFTSSDDTNYDTEAYESFYLPTANSTTKQASIPVRFAEDVKYYKVKVTNGAANAADFWVAAVEVAL</sequence>
<protein>
    <submittedName>
        <fullName evidence="1">Uncharacterized protein</fullName>
    </submittedName>
</protein>
<reference evidence="1" key="1">
    <citation type="journal article" date="2021" name="bioRxiv">
        <title>Unraveling nitrogen, sulfur and carbon metabolic pathways and microbial community transcriptional responses to substrate deprivation and toxicity stresses in a bioreactor mimicking anoxic brackish coastal sediment conditions.</title>
        <authorList>
            <person name="Martins P.D."/>
            <person name="Echeveste M.J."/>
            <person name="Arshad A."/>
            <person name="Kurth J."/>
            <person name="Ouboter H."/>
            <person name="Jetten M.S.M."/>
            <person name="Welte C.U."/>
        </authorList>
    </citation>
    <scope>NUCLEOTIDE SEQUENCE</scope>
    <source>
        <strain evidence="1">MAG_39</strain>
    </source>
</reference>
<reference evidence="1" key="2">
    <citation type="submission" date="2021-08" db="EMBL/GenBank/DDBJ databases">
        <authorList>
            <person name="Dalcin Martins P."/>
        </authorList>
    </citation>
    <scope>NUCLEOTIDE SEQUENCE</scope>
    <source>
        <strain evidence="1">MAG_39</strain>
    </source>
</reference>
<name>A0A953M3N7_9BACT</name>
<evidence type="ECO:0000313" key="1">
    <source>
        <dbReference type="EMBL" id="MBZ0158390.1"/>
    </source>
</evidence>
<proteinExistence type="predicted"/>
<comment type="caution">
    <text evidence="1">The sequence shown here is derived from an EMBL/GenBank/DDBJ whole genome shotgun (WGS) entry which is preliminary data.</text>
</comment>
<accession>A0A953M3N7</accession>
<dbReference type="EMBL" id="JAIOIV010000151">
    <property type="protein sequence ID" value="MBZ0158390.1"/>
    <property type="molecule type" value="Genomic_DNA"/>
</dbReference>
<dbReference type="AlphaFoldDB" id="A0A953M3N7"/>
<gene>
    <name evidence="1" type="ORF">K8I29_19505</name>
</gene>